<sequence length="72" mass="8461">MVVVAVLLPPLLLLLLRQRPALNRKHTSIWQYRRKALVDHRVCSICAQCGKNDWCRSTTSCFTWMRPINLLR</sequence>
<evidence type="ECO:0000313" key="2">
    <source>
        <dbReference type="EMBL" id="MBW63474.1"/>
    </source>
</evidence>
<feature type="chain" id="PRO_5014740262" evidence="1">
    <location>
        <begin position="24"/>
        <end position="72"/>
    </location>
</feature>
<feature type="signal peptide" evidence="1">
    <location>
        <begin position="1"/>
        <end position="23"/>
    </location>
</feature>
<reference evidence="2" key="1">
    <citation type="submission" date="2018-01" db="EMBL/GenBank/DDBJ databases">
        <title>An insight into the sialome of Amazonian anophelines.</title>
        <authorList>
            <person name="Ribeiro J.M."/>
            <person name="Scarpassa V."/>
            <person name="Calvo E."/>
        </authorList>
    </citation>
    <scope>NUCLEOTIDE SEQUENCE</scope>
    <source>
        <tissue evidence="2">Salivary glands</tissue>
    </source>
</reference>
<name>A0A2M4CDT4_9DIPT</name>
<dbReference type="EMBL" id="GGFJ01014333">
    <property type="protein sequence ID" value="MBW63474.1"/>
    <property type="molecule type" value="Transcribed_RNA"/>
</dbReference>
<keyword evidence="1" id="KW-0732">Signal</keyword>
<accession>A0A2M4CDT4</accession>
<evidence type="ECO:0000256" key="1">
    <source>
        <dbReference type="SAM" id="SignalP"/>
    </source>
</evidence>
<dbReference type="AlphaFoldDB" id="A0A2M4CDT4"/>
<proteinExistence type="predicted"/>
<organism evidence="2">
    <name type="scientific">Anopheles marajoara</name>
    <dbReference type="NCBI Taxonomy" id="58244"/>
    <lineage>
        <taxon>Eukaryota</taxon>
        <taxon>Metazoa</taxon>
        <taxon>Ecdysozoa</taxon>
        <taxon>Arthropoda</taxon>
        <taxon>Hexapoda</taxon>
        <taxon>Insecta</taxon>
        <taxon>Pterygota</taxon>
        <taxon>Neoptera</taxon>
        <taxon>Endopterygota</taxon>
        <taxon>Diptera</taxon>
        <taxon>Nematocera</taxon>
        <taxon>Culicoidea</taxon>
        <taxon>Culicidae</taxon>
        <taxon>Anophelinae</taxon>
        <taxon>Anopheles</taxon>
    </lineage>
</organism>
<protein>
    <submittedName>
        <fullName evidence="2">Putative secreted protein</fullName>
    </submittedName>
</protein>